<organism evidence="3 4">
    <name type="scientific">Hominibacterium faecale</name>
    <dbReference type="NCBI Taxonomy" id="2839743"/>
    <lineage>
        <taxon>Bacteria</taxon>
        <taxon>Bacillati</taxon>
        <taxon>Bacillota</taxon>
        <taxon>Clostridia</taxon>
        <taxon>Peptostreptococcales</taxon>
        <taxon>Anaerovoracaceae</taxon>
        <taxon>Hominibacterium</taxon>
    </lineage>
</organism>
<dbReference type="SUPFAM" id="SSF51735">
    <property type="entry name" value="NAD(P)-binding Rossmann-fold domains"/>
    <property type="match status" value="1"/>
</dbReference>
<protein>
    <submittedName>
        <fullName evidence="3">SDR family NAD(P)-dependent oxidoreductase</fullName>
    </submittedName>
</protein>
<name>A0A9J6QVC1_9FIRM</name>
<dbReference type="PROSITE" id="PS00061">
    <property type="entry name" value="ADH_SHORT"/>
    <property type="match status" value="1"/>
</dbReference>
<dbReference type="Pfam" id="PF00106">
    <property type="entry name" value="adh_short"/>
    <property type="match status" value="1"/>
</dbReference>
<sequence length="258" mass="28799">MEKKKIALITGASSGLGREFARQIQREPIDEIWAVARREDRLRALAQEVSLPVRVLPLDLTKQESLDFLAERLKEEGPDVRLLVNAAGFGKIGDYKEVSIQDSMDMIDLNCRAAVAVTQIVLSHMSSGGRILEISSTSAFQPFPSLNVYAATKAFLMRYSRALRWELFGQGILVTAVCPYWVRDTEFIPTAKDTKNGQAVRHFPMASKSKTVVRWALIDSKLGLAVSTPGPVCFLHRIAAKFIPHFIMIAGWEGLRRL</sequence>
<dbReference type="GO" id="GO:0016491">
    <property type="term" value="F:oxidoreductase activity"/>
    <property type="evidence" value="ECO:0007669"/>
    <property type="project" value="UniProtKB-KW"/>
</dbReference>
<dbReference type="CDD" id="cd05233">
    <property type="entry name" value="SDR_c"/>
    <property type="match status" value="1"/>
</dbReference>
<dbReference type="PANTHER" id="PTHR42901">
    <property type="entry name" value="ALCOHOL DEHYDROGENASE"/>
    <property type="match status" value="1"/>
</dbReference>
<dbReference type="Gene3D" id="3.40.50.720">
    <property type="entry name" value="NAD(P)-binding Rossmann-like Domain"/>
    <property type="match status" value="1"/>
</dbReference>
<keyword evidence="4" id="KW-1185">Reference proteome</keyword>
<dbReference type="PIRSF" id="PIRSF000126">
    <property type="entry name" value="11-beta-HSD1"/>
    <property type="match status" value="1"/>
</dbReference>
<gene>
    <name evidence="3" type="ORF">OBO34_06315</name>
</gene>
<keyword evidence="2" id="KW-0560">Oxidoreductase</keyword>
<dbReference type="AlphaFoldDB" id="A0A9J6QVC1"/>
<dbReference type="InterPro" id="IPR002347">
    <property type="entry name" value="SDR_fam"/>
</dbReference>
<dbReference type="InterPro" id="IPR036291">
    <property type="entry name" value="NAD(P)-bd_dom_sf"/>
</dbReference>
<comment type="caution">
    <text evidence="3">The sequence shown here is derived from an EMBL/GenBank/DDBJ whole genome shotgun (WGS) entry which is preliminary data.</text>
</comment>
<evidence type="ECO:0000313" key="4">
    <source>
        <dbReference type="Proteomes" id="UP001065549"/>
    </source>
</evidence>
<dbReference type="Proteomes" id="UP001065549">
    <property type="component" value="Unassembled WGS sequence"/>
</dbReference>
<proteinExistence type="inferred from homology"/>
<comment type="similarity">
    <text evidence="1">Belongs to the short-chain dehydrogenases/reductases (SDR) family.</text>
</comment>
<dbReference type="PANTHER" id="PTHR42901:SF1">
    <property type="entry name" value="ALCOHOL DEHYDROGENASE"/>
    <property type="match status" value="1"/>
</dbReference>
<dbReference type="InterPro" id="IPR020904">
    <property type="entry name" value="Sc_DH/Rdtase_CS"/>
</dbReference>
<evidence type="ECO:0000256" key="1">
    <source>
        <dbReference type="ARBA" id="ARBA00006484"/>
    </source>
</evidence>
<accession>A0A9J6QVC1</accession>
<evidence type="ECO:0000313" key="3">
    <source>
        <dbReference type="EMBL" id="MCU7377966.1"/>
    </source>
</evidence>
<reference evidence="3" key="1">
    <citation type="submission" date="2022-09" db="EMBL/GenBank/DDBJ databases">
        <title>Culturomic study of gut microbiota in children with autism spectrum disorder.</title>
        <authorList>
            <person name="Efimov B.A."/>
            <person name="Chaplin A.V."/>
            <person name="Sokolova S.R."/>
            <person name="Pikina A.P."/>
            <person name="Korzhanova M."/>
            <person name="Belova V."/>
            <person name="Korostin D."/>
        </authorList>
    </citation>
    <scope>NUCLEOTIDE SEQUENCE</scope>
    <source>
        <strain evidence="3">ASD5510</strain>
    </source>
</reference>
<dbReference type="RefSeq" id="WP_253019695.1">
    <property type="nucleotide sequence ID" value="NZ_JAOSHN010000002.1"/>
</dbReference>
<dbReference type="PRINTS" id="PR00081">
    <property type="entry name" value="GDHRDH"/>
</dbReference>
<dbReference type="EMBL" id="JAOSHN010000002">
    <property type="protein sequence ID" value="MCU7377966.1"/>
    <property type="molecule type" value="Genomic_DNA"/>
</dbReference>
<evidence type="ECO:0000256" key="2">
    <source>
        <dbReference type="ARBA" id="ARBA00023002"/>
    </source>
</evidence>